<reference evidence="3 4" key="1">
    <citation type="journal article" date="2018" name="Nat. Biotechnol.">
        <title>A standardized bacterial taxonomy based on genome phylogeny substantially revises the tree of life.</title>
        <authorList>
            <person name="Parks D.H."/>
            <person name="Chuvochina M."/>
            <person name="Waite D.W."/>
            <person name="Rinke C."/>
            <person name="Skarshewski A."/>
            <person name="Chaumeil P.A."/>
            <person name="Hugenholtz P."/>
        </authorList>
    </citation>
    <scope>NUCLEOTIDE SEQUENCE [LARGE SCALE GENOMIC DNA]</scope>
    <source>
        <strain evidence="3">UBA12544</strain>
    </source>
</reference>
<protein>
    <submittedName>
        <fullName evidence="3">Ppx/GppA family phosphatase</fullName>
    </submittedName>
</protein>
<dbReference type="RefSeq" id="WP_022587247.1">
    <property type="nucleotide sequence ID" value="NZ_DOLB01000061.1"/>
</dbReference>
<dbReference type="InterPro" id="IPR003695">
    <property type="entry name" value="Ppx_GppA_N"/>
</dbReference>
<evidence type="ECO:0000313" key="4">
    <source>
        <dbReference type="Proteomes" id="UP000264445"/>
    </source>
</evidence>
<dbReference type="InterPro" id="IPR050273">
    <property type="entry name" value="GppA/Ppx_hydrolase"/>
</dbReference>
<dbReference type="InterPro" id="IPR043129">
    <property type="entry name" value="ATPase_NBD"/>
</dbReference>
<dbReference type="GO" id="GO:0016462">
    <property type="term" value="F:pyrophosphatase activity"/>
    <property type="evidence" value="ECO:0007669"/>
    <property type="project" value="TreeGrafter"/>
</dbReference>
<dbReference type="PANTHER" id="PTHR30005:SF0">
    <property type="entry name" value="RETROGRADE REGULATION PROTEIN 2"/>
    <property type="match status" value="1"/>
</dbReference>
<evidence type="ECO:0000259" key="2">
    <source>
        <dbReference type="Pfam" id="PF02541"/>
    </source>
</evidence>
<evidence type="ECO:0000313" key="3">
    <source>
        <dbReference type="EMBL" id="HBT48935.1"/>
    </source>
</evidence>
<comment type="caution">
    <text evidence="3">The sequence shown here is derived from an EMBL/GenBank/DDBJ whole genome shotgun (WGS) entry which is preliminary data.</text>
</comment>
<evidence type="ECO:0000256" key="1">
    <source>
        <dbReference type="ARBA" id="ARBA00007125"/>
    </source>
</evidence>
<comment type="similarity">
    <text evidence="1">Belongs to the GppA/Ppx family.</text>
</comment>
<gene>
    <name evidence="3" type="ORF">DEA61_03625</name>
</gene>
<proteinExistence type="inferred from homology"/>
<accession>A0A101E6A8</accession>
<dbReference type="PANTHER" id="PTHR30005">
    <property type="entry name" value="EXOPOLYPHOSPHATASE"/>
    <property type="match status" value="1"/>
</dbReference>
<dbReference type="Gene3D" id="3.30.420.150">
    <property type="entry name" value="Exopolyphosphatase. Domain 2"/>
    <property type="match status" value="1"/>
</dbReference>
<dbReference type="Gene3D" id="3.30.420.40">
    <property type="match status" value="1"/>
</dbReference>
<dbReference type="AlphaFoldDB" id="A0A101E6A8"/>
<name>A0A101E6A8_9THEO</name>
<dbReference type="CDD" id="cd24054">
    <property type="entry name" value="ASKHA_NBD_AaPPX-GppA_MtPPX2-like"/>
    <property type="match status" value="1"/>
</dbReference>
<organism evidence="3 4">
    <name type="scientific">Caldanaerobacter subterraneus</name>
    <dbReference type="NCBI Taxonomy" id="911092"/>
    <lineage>
        <taxon>Bacteria</taxon>
        <taxon>Bacillati</taxon>
        <taxon>Bacillota</taxon>
        <taxon>Clostridia</taxon>
        <taxon>Thermoanaerobacterales</taxon>
        <taxon>Thermoanaerobacteraceae</taxon>
        <taxon>Caldanaerobacter</taxon>
    </lineage>
</organism>
<dbReference type="Proteomes" id="UP000264445">
    <property type="component" value="Unassembled WGS sequence"/>
</dbReference>
<feature type="domain" description="Ppx/GppA phosphatase N-terminal" evidence="2">
    <location>
        <begin position="17"/>
        <end position="292"/>
    </location>
</feature>
<dbReference type="EMBL" id="DOLB01000061">
    <property type="protein sequence ID" value="HBT48935.1"/>
    <property type="molecule type" value="Genomic_DNA"/>
</dbReference>
<dbReference type="Pfam" id="PF02541">
    <property type="entry name" value="Ppx-GppA"/>
    <property type="match status" value="1"/>
</dbReference>
<dbReference type="SUPFAM" id="SSF53067">
    <property type="entry name" value="Actin-like ATPase domain"/>
    <property type="match status" value="2"/>
</dbReference>
<sequence>MRVSAIDIGTNSVRQLICDVEDGSLIRLRKDVKITRLGEGLIKTGRLNPGAVQRTVETIEEFISMAEKEGVDEIYAFATSAMREAKNKELFLDNFSKFNIALDILDGDTESLFGYIGAVKGIKLDKALVIDIGGGSTELAYKGFEFIKESFGIGAVKLTEEFVKSDPPSLEEYNDMRLYIIDTVVNSIGKYNEIERLVGIGGTITSLAAVSQQLEIYSEEKVHGYILEREEIKRILDRFMSVSLEERKKIAGLQPERADIIIAGTAILLTLLEIFDKKEITVSEWDNLEGAVLYKFGGVKI</sequence>